<dbReference type="WBParaSite" id="L893_g6918.t1">
    <property type="protein sequence ID" value="L893_g6918.t1"/>
    <property type="gene ID" value="L893_g6918"/>
</dbReference>
<organism evidence="1 2">
    <name type="scientific">Steinernema glaseri</name>
    <dbReference type="NCBI Taxonomy" id="37863"/>
    <lineage>
        <taxon>Eukaryota</taxon>
        <taxon>Metazoa</taxon>
        <taxon>Ecdysozoa</taxon>
        <taxon>Nematoda</taxon>
        <taxon>Chromadorea</taxon>
        <taxon>Rhabditida</taxon>
        <taxon>Tylenchina</taxon>
        <taxon>Panagrolaimomorpha</taxon>
        <taxon>Strongyloidoidea</taxon>
        <taxon>Steinernematidae</taxon>
        <taxon>Steinernema</taxon>
    </lineage>
</organism>
<accession>A0A1I8AL75</accession>
<keyword evidence="1" id="KW-1185">Reference proteome</keyword>
<reference evidence="2" key="1">
    <citation type="submission" date="2016-11" db="UniProtKB">
        <authorList>
            <consortium name="WormBaseParasite"/>
        </authorList>
    </citation>
    <scope>IDENTIFICATION</scope>
</reference>
<evidence type="ECO:0000313" key="2">
    <source>
        <dbReference type="WBParaSite" id="L893_g6918.t1"/>
    </source>
</evidence>
<protein>
    <submittedName>
        <fullName evidence="2">DUF3577 domain-containing protein</fullName>
    </submittedName>
</protein>
<name>A0A1I8AL75_9BILA</name>
<dbReference type="Proteomes" id="UP000095287">
    <property type="component" value="Unplaced"/>
</dbReference>
<dbReference type="AlphaFoldDB" id="A0A1I8AL75"/>
<proteinExistence type="predicted"/>
<evidence type="ECO:0000313" key="1">
    <source>
        <dbReference type="Proteomes" id="UP000095287"/>
    </source>
</evidence>
<sequence>MASPSSALALFDHPTIFRSELTADVADYRQCSINGKFVDSLVLSTPPNVDRYEVPKEEMKEVDRVRLASFDRPRGLEYVAEQNQKNARNWVVLVVEKQKTAPEGTAFRQTYSVQHSVVFKQ</sequence>